<dbReference type="EMBL" id="CP001737">
    <property type="protein sequence ID" value="ACV77504.1"/>
    <property type="molecule type" value="Genomic_DNA"/>
</dbReference>
<dbReference type="PANTHER" id="PTHR41878:SF1">
    <property type="entry name" value="TNPR PROTEIN"/>
    <property type="match status" value="1"/>
</dbReference>
<accession>C8XCD9</accession>
<sequence>MSTPSSRPAGGHLQAVPASRRRPRREVPVTYRVHVELTGAQPPVWRRVDLASDLFLDRVHDVLQMVMGWQDYHLHQFASGGQVHDPEAENYVMPAGLAEGIVGIDERRVRLDEVLVGPGDRLFYEYDFGDSWSHTLDLEEVMDRSPGADPARCVGGEWACPPEDCGGIGGYAHLLQILADPSHPDHGELRRWAGADFDPAHFEPEQVNEALKNRGGLRSPAIDPDSLLGGLLAEISASPAIGTALDALAAPPPVVEPWQRHQVGGHYRWLLNRIGPGGVTLTAAGYLPPAVVRDAALALDLDKLWIGRASRERDTVPVLHLRESAHRLGLLRKANGRLVPSRAGQRVIDDPDFLWQHLVDVLPVAETARGPRAEGERQAGVLFLLGVATGLSKQARESLVAEGLTAAGWRDGEGEAINSRGAVHMMWATSIAFEYAGLLPSRHSWPERRDEAVPAAARVLARAALGG</sequence>
<reference evidence="3 4" key="2">
    <citation type="journal article" date="2010" name="Stand. Genomic Sci.">
        <title>Complete genome sequence of Nakamurella multipartita type strain (Y-104).</title>
        <authorList>
            <person name="Tice H."/>
            <person name="Mayilraj S."/>
            <person name="Sims D."/>
            <person name="Lapidus A."/>
            <person name="Nolan M."/>
            <person name="Lucas S."/>
            <person name="Glavina Del Rio T."/>
            <person name="Copeland A."/>
            <person name="Cheng J.F."/>
            <person name="Meincke L."/>
            <person name="Bruce D."/>
            <person name="Goodwin L."/>
            <person name="Pitluck S."/>
            <person name="Ivanova N."/>
            <person name="Mavromatis K."/>
            <person name="Ovchinnikova G."/>
            <person name="Pati A."/>
            <person name="Chen A."/>
            <person name="Palaniappan K."/>
            <person name="Land M."/>
            <person name="Hauser L."/>
            <person name="Chang Y.J."/>
            <person name="Jeffries C.D."/>
            <person name="Detter J.C."/>
            <person name="Brettin T."/>
            <person name="Rohde M."/>
            <person name="Goker M."/>
            <person name="Bristow J."/>
            <person name="Eisen J.A."/>
            <person name="Markowitz V."/>
            <person name="Hugenholtz P."/>
            <person name="Kyrpides N.C."/>
            <person name="Klenk H.P."/>
            <person name="Chen F."/>
        </authorList>
    </citation>
    <scope>NUCLEOTIDE SEQUENCE [LARGE SCALE GENOMIC DNA]</scope>
    <source>
        <strain evidence="4">ATCC 700099 / DSM 44233 / CIP 104796 / JCM 9543 / NBRC 105858 / Y-104</strain>
    </source>
</reference>
<dbReference type="RefSeq" id="WP_015746418.1">
    <property type="nucleotide sequence ID" value="NC_013235.1"/>
</dbReference>
<evidence type="ECO:0000259" key="2">
    <source>
        <dbReference type="Pfam" id="PF07929"/>
    </source>
</evidence>
<dbReference type="PANTHER" id="PTHR41878">
    <property type="entry name" value="LEXA REPRESSOR-RELATED"/>
    <property type="match status" value="1"/>
</dbReference>
<organism evidence="3 4">
    <name type="scientific">Nakamurella multipartita (strain ATCC 700099 / DSM 44233 / CIP 104796 / JCM 9543 / NBRC 105858 / Y-104)</name>
    <name type="common">Microsphaera multipartita</name>
    <dbReference type="NCBI Taxonomy" id="479431"/>
    <lineage>
        <taxon>Bacteria</taxon>
        <taxon>Bacillati</taxon>
        <taxon>Actinomycetota</taxon>
        <taxon>Actinomycetes</taxon>
        <taxon>Nakamurellales</taxon>
        <taxon>Nakamurellaceae</taxon>
        <taxon>Nakamurella</taxon>
    </lineage>
</organism>
<gene>
    <name evidence="3" type="ordered locus">Namu_1096</name>
</gene>
<protein>
    <submittedName>
        <fullName evidence="3">Plasmid pRiA4b ORF-3 family protein</fullName>
    </submittedName>
</protein>
<dbReference type="Gene3D" id="3.10.290.30">
    <property type="entry name" value="MM3350-like"/>
    <property type="match status" value="1"/>
</dbReference>
<feature type="region of interest" description="Disordered" evidence="1">
    <location>
        <begin position="1"/>
        <end position="24"/>
    </location>
</feature>
<feature type="domain" description="Plasmid pRiA4b Orf3-like" evidence="2">
    <location>
        <begin position="31"/>
        <end position="205"/>
    </location>
</feature>
<evidence type="ECO:0000313" key="3">
    <source>
        <dbReference type="EMBL" id="ACV77504.1"/>
    </source>
</evidence>
<reference evidence="4" key="1">
    <citation type="submission" date="2009-09" db="EMBL/GenBank/DDBJ databases">
        <title>The complete genome of Nakamurella multipartita DSM 44233.</title>
        <authorList>
            <consortium name="US DOE Joint Genome Institute (JGI-PGF)"/>
            <person name="Lucas S."/>
            <person name="Copeland A."/>
            <person name="Lapidus A."/>
            <person name="Glavina del Rio T."/>
            <person name="Dalin E."/>
            <person name="Tice H."/>
            <person name="Bruce D."/>
            <person name="Goodwin L."/>
            <person name="Pitluck S."/>
            <person name="Kyrpides N."/>
            <person name="Mavromatis K."/>
            <person name="Ivanova N."/>
            <person name="Ovchinnikova G."/>
            <person name="Sims D."/>
            <person name="Meincke L."/>
            <person name="Brettin T."/>
            <person name="Detter J.C."/>
            <person name="Han C."/>
            <person name="Larimer F."/>
            <person name="Land M."/>
            <person name="Hauser L."/>
            <person name="Markowitz V."/>
            <person name="Cheng J.-F."/>
            <person name="Hugenholtz P."/>
            <person name="Woyke T."/>
            <person name="Wu D."/>
            <person name="Klenk H.-P."/>
            <person name="Eisen J.A."/>
        </authorList>
    </citation>
    <scope>NUCLEOTIDE SEQUENCE [LARGE SCALE GENOMIC DNA]</scope>
    <source>
        <strain evidence="4">ATCC 700099 / DSM 44233 / CIP 104796 / JCM 9543 / NBRC 105858 / Y-104</strain>
    </source>
</reference>
<dbReference type="InterPro" id="IPR012912">
    <property type="entry name" value="Plasmid_pRiA4b_Orf3-like"/>
</dbReference>
<dbReference type="Proteomes" id="UP000002218">
    <property type="component" value="Chromosome"/>
</dbReference>
<proteinExistence type="predicted"/>
<keyword evidence="4" id="KW-1185">Reference proteome</keyword>
<dbReference type="OrthoDB" id="9816539at2"/>
<dbReference type="SUPFAM" id="SSF159941">
    <property type="entry name" value="MM3350-like"/>
    <property type="match status" value="1"/>
</dbReference>
<dbReference type="AlphaFoldDB" id="C8XCD9"/>
<dbReference type="HOGENOM" id="CLU_035896_0_0_11"/>
<evidence type="ECO:0000313" key="4">
    <source>
        <dbReference type="Proteomes" id="UP000002218"/>
    </source>
</evidence>
<dbReference type="InParanoid" id="C8XCD9"/>
<dbReference type="Pfam" id="PF07929">
    <property type="entry name" value="PRiA4_ORF3"/>
    <property type="match status" value="1"/>
</dbReference>
<name>C8XCD9_NAKMY</name>
<evidence type="ECO:0000256" key="1">
    <source>
        <dbReference type="SAM" id="MobiDB-lite"/>
    </source>
</evidence>
<dbReference type="STRING" id="479431.Namu_1096"/>
<dbReference type="eggNOG" id="COG4974">
    <property type="taxonomic scope" value="Bacteria"/>
</dbReference>
<dbReference type="KEGG" id="nml:Namu_1096"/>
<dbReference type="InterPro" id="IPR024047">
    <property type="entry name" value="MM3350-like_sf"/>
</dbReference>